<feature type="transmembrane region" description="Helical" evidence="5">
    <location>
        <begin position="103"/>
        <end position="121"/>
    </location>
</feature>
<keyword evidence="2 5" id="KW-0812">Transmembrane</keyword>
<reference evidence="7" key="1">
    <citation type="submission" date="2023-05" db="EMBL/GenBank/DDBJ databases">
        <authorList>
            <person name="Zhang X."/>
        </authorList>
    </citation>
    <scope>NUCLEOTIDE SEQUENCE</scope>
    <source>
        <strain evidence="7">YF14B1</strain>
    </source>
</reference>
<comment type="subcellular location">
    <subcellularLocation>
        <location evidence="1">Membrane</location>
    </subcellularLocation>
</comment>
<dbReference type="GO" id="GO:0016020">
    <property type="term" value="C:membrane"/>
    <property type="evidence" value="ECO:0007669"/>
    <property type="project" value="UniProtKB-SubCell"/>
</dbReference>
<evidence type="ECO:0000256" key="1">
    <source>
        <dbReference type="ARBA" id="ARBA00004370"/>
    </source>
</evidence>
<dbReference type="GO" id="GO:0008610">
    <property type="term" value="P:lipid biosynthetic process"/>
    <property type="evidence" value="ECO:0007669"/>
    <property type="project" value="InterPro"/>
</dbReference>
<dbReference type="InterPro" id="IPR006694">
    <property type="entry name" value="Fatty_acid_hydroxylase"/>
</dbReference>
<dbReference type="GO" id="GO:0005506">
    <property type="term" value="F:iron ion binding"/>
    <property type="evidence" value="ECO:0007669"/>
    <property type="project" value="InterPro"/>
</dbReference>
<evidence type="ECO:0000256" key="5">
    <source>
        <dbReference type="SAM" id="Phobius"/>
    </source>
</evidence>
<dbReference type="GO" id="GO:0016491">
    <property type="term" value="F:oxidoreductase activity"/>
    <property type="evidence" value="ECO:0007669"/>
    <property type="project" value="InterPro"/>
</dbReference>
<gene>
    <name evidence="7" type="ORF">QNI16_28825</name>
</gene>
<keyword evidence="4 5" id="KW-0472">Membrane</keyword>
<protein>
    <submittedName>
        <fullName evidence="7">Sterol desaturase family protein</fullName>
    </submittedName>
</protein>
<evidence type="ECO:0000313" key="8">
    <source>
        <dbReference type="Proteomes" id="UP001241110"/>
    </source>
</evidence>
<dbReference type="Pfam" id="PF04116">
    <property type="entry name" value="FA_hydroxylase"/>
    <property type="match status" value="1"/>
</dbReference>
<dbReference type="EMBL" id="JASJOS010000015">
    <property type="protein sequence ID" value="MDJ1484537.1"/>
    <property type="molecule type" value="Genomic_DNA"/>
</dbReference>
<evidence type="ECO:0000259" key="6">
    <source>
        <dbReference type="Pfam" id="PF04116"/>
    </source>
</evidence>
<dbReference type="AlphaFoldDB" id="A0AAE3QSD2"/>
<organism evidence="7 8">
    <name type="scientific">Xanthocytophaga flava</name>
    <dbReference type="NCBI Taxonomy" id="3048013"/>
    <lineage>
        <taxon>Bacteria</taxon>
        <taxon>Pseudomonadati</taxon>
        <taxon>Bacteroidota</taxon>
        <taxon>Cytophagia</taxon>
        <taxon>Cytophagales</taxon>
        <taxon>Rhodocytophagaceae</taxon>
        <taxon>Xanthocytophaga</taxon>
    </lineage>
</organism>
<proteinExistence type="predicted"/>
<dbReference type="RefSeq" id="WP_313985981.1">
    <property type="nucleotide sequence ID" value="NZ_JASJOS010000015.1"/>
</dbReference>
<feature type="domain" description="Fatty acid hydroxylase" evidence="6">
    <location>
        <begin position="108"/>
        <end position="243"/>
    </location>
</feature>
<comment type="caution">
    <text evidence="7">The sequence shown here is derived from an EMBL/GenBank/DDBJ whole genome shotgun (WGS) entry which is preliminary data.</text>
</comment>
<dbReference type="InterPro" id="IPR050307">
    <property type="entry name" value="Sterol_Desaturase_Related"/>
</dbReference>
<evidence type="ECO:0000313" key="7">
    <source>
        <dbReference type="EMBL" id="MDJ1484537.1"/>
    </source>
</evidence>
<sequence length="273" mass="32431">MMPYLIQKFGVYIAWLLGTSFFFLRYLFTAGIVFMVFYIWKSKKFYFRKIQSRYPQARQIYGELKHSLMTAGVFALLGVALYFLRRNGYTSIYTRISDYGWGYLILSFVFMIFLHDAYFYWTHRFMHHPRLFPVFHKVHHLSHNPTPLASFSFHPLEAVVEFGIVPLATLVMPLHPLVLLLLAFWSLVWNIVGHLGFELFPACFVRHPVFQWFNTSTHHNIHHQRSKCNYGLYFNLWDKIMHTNHPDYLNIFDTLQSKITTNHEKASSSKISL</sequence>
<dbReference type="PANTHER" id="PTHR11863">
    <property type="entry name" value="STEROL DESATURASE"/>
    <property type="match status" value="1"/>
</dbReference>
<evidence type="ECO:0000256" key="2">
    <source>
        <dbReference type="ARBA" id="ARBA00022692"/>
    </source>
</evidence>
<dbReference type="Proteomes" id="UP001241110">
    <property type="component" value="Unassembled WGS sequence"/>
</dbReference>
<feature type="transmembrane region" description="Helical" evidence="5">
    <location>
        <begin position="60"/>
        <end position="83"/>
    </location>
</feature>
<name>A0AAE3QSD2_9BACT</name>
<evidence type="ECO:0000256" key="4">
    <source>
        <dbReference type="ARBA" id="ARBA00023136"/>
    </source>
</evidence>
<accession>A0AAE3QSD2</accession>
<feature type="transmembrane region" description="Helical" evidence="5">
    <location>
        <begin position="12"/>
        <end position="40"/>
    </location>
</feature>
<keyword evidence="3 5" id="KW-1133">Transmembrane helix</keyword>
<evidence type="ECO:0000256" key="3">
    <source>
        <dbReference type="ARBA" id="ARBA00022989"/>
    </source>
</evidence>